<dbReference type="GO" id="GO:0000307">
    <property type="term" value="C:cyclin-dependent protein kinase holoenzyme complex"/>
    <property type="evidence" value="ECO:0007669"/>
    <property type="project" value="TreeGrafter"/>
</dbReference>
<keyword evidence="3" id="KW-1185">Reference proteome</keyword>
<sequence>MENVANANVNVGNNIAVTEVELPRQFLHCSRTHLVVLISRMLYSLIQLNDSKLDSSQPLKLTRFHSRVPPSISVYDYLIRLTKYSSLEHCVLLASVYYIDLLSSVFPEFTLDSLTIHRFLITATTVASKGLCDSFCTNTHYAKVGGVQCSELNVLENEFLTKVNYRILPRAGNNNRCILERQERIFSYSNIPNVESLEKKTDNSFNVLEDYYHRMVHLIGNYNSSPDKTCSISFSLEPSKICTLYSPVGDFRGSDHESAEDNEKIEDKAIVRTELINAVNDSELSTVQTDRAIQQSAPDSIESRPTLSPQSNRKRQYSESNMCTKSSISKKHSNTKSIHDSPKEIV</sequence>
<dbReference type="SUPFAM" id="SSF47954">
    <property type="entry name" value="Cyclin-like"/>
    <property type="match status" value="1"/>
</dbReference>
<proteinExistence type="predicted"/>
<organism evidence="2 3">
    <name type="scientific">Eremothecium sinecaudum</name>
    <dbReference type="NCBI Taxonomy" id="45286"/>
    <lineage>
        <taxon>Eukaryota</taxon>
        <taxon>Fungi</taxon>
        <taxon>Dikarya</taxon>
        <taxon>Ascomycota</taxon>
        <taxon>Saccharomycotina</taxon>
        <taxon>Saccharomycetes</taxon>
        <taxon>Saccharomycetales</taxon>
        <taxon>Saccharomycetaceae</taxon>
        <taxon>Eremothecium</taxon>
    </lineage>
</organism>
<dbReference type="Pfam" id="PF08613">
    <property type="entry name" value="Cyclin"/>
    <property type="match status" value="1"/>
</dbReference>
<dbReference type="InterPro" id="IPR013922">
    <property type="entry name" value="Cyclin_PHO80-like"/>
</dbReference>
<gene>
    <name evidence="2" type="ORF">AW171_hschr32027</name>
</gene>
<reference evidence="2 3" key="1">
    <citation type="submission" date="2016-01" db="EMBL/GenBank/DDBJ databases">
        <title>Genome sequence of the yeast Holleya sinecauda.</title>
        <authorList>
            <person name="Dietrich F.S."/>
        </authorList>
    </citation>
    <scope>NUCLEOTIDE SEQUENCE [LARGE SCALE GENOMIC DNA]</scope>
    <source>
        <strain evidence="2 3">ATCC 58844</strain>
    </source>
</reference>
<feature type="compositionally biased region" description="Basic and acidic residues" evidence="1">
    <location>
        <begin position="337"/>
        <end position="346"/>
    </location>
</feature>
<evidence type="ECO:0000313" key="2">
    <source>
        <dbReference type="EMBL" id="AMD20151.1"/>
    </source>
</evidence>
<dbReference type="CDD" id="cd20558">
    <property type="entry name" value="CYCLIN_ScPCL7-like"/>
    <property type="match status" value="1"/>
</dbReference>
<dbReference type="Proteomes" id="UP000243052">
    <property type="component" value="Chromosome iii"/>
</dbReference>
<dbReference type="AlphaFoldDB" id="A0A0X8HRL5"/>
<dbReference type="GO" id="GO:0016538">
    <property type="term" value="F:cyclin-dependent protein serine/threonine kinase regulator activity"/>
    <property type="evidence" value="ECO:0007669"/>
    <property type="project" value="TreeGrafter"/>
</dbReference>
<evidence type="ECO:0000313" key="3">
    <source>
        <dbReference type="Proteomes" id="UP000243052"/>
    </source>
</evidence>
<dbReference type="GeneID" id="28723386"/>
<name>A0A0X8HRL5_9SACH</name>
<evidence type="ECO:0000256" key="1">
    <source>
        <dbReference type="SAM" id="MobiDB-lite"/>
    </source>
</evidence>
<feature type="compositionally biased region" description="Polar residues" evidence="1">
    <location>
        <begin position="318"/>
        <end position="327"/>
    </location>
</feature>
<accession>A0A0X8HRL5</accession>
<dbReference type="Gene3D" id="1.10.472.10">
    <property type="entry name" value="Cyclin-like"/>
    <property type="match status" value="1"/>
</dbReference>
<dbReference type="InterPro" id="IPR036915">
    <property type="entry name" value="Cyclin-like_sf"/>
</dbReference>
<dbReference type="PANTHER" id="PTHR15615">
    <property type="match status" value="1"/>
</dbReference>
<protein>
    <submittedName>
        <fullName evidence="2">HCR001Cp</fullName>
    </submittedName>
</protein>
<dbReference type="RefSeq" id="XP_017987147.1">
    <property type="nucleotide sequence ID" value="XM_018131658.1"/>
</dbReference>
<dbReference type="GO" id="GO:0019901">
    <property type="term" value="F:protein kinase binding"/>
    <property type="evidence" value="ECO:0007669"/>
    <property type="project" value="InterPro"/>
</dbReference>
<feature type="compositionally biased region" description="Polar residues" evidence="1">
    <location>
        <begin position="285"/>
        <end position="311"/>
    </location>
</feature>
<dbReference type="GO" id="GO:0005634">
    <property type="term" value="C:nucleus"/>
    <property type="evidence" value="ECO:0007669"/>
    <property type="project" value="TreeGrafter"/>
</dbReference>
<dbReference type="FunFam" id="1.10.472.10:FF:000085">
    <property type="entry name" value="Pho80p cyclin"/>
    <property type="match status" value="1"/>
</dbReference>
<feature type="region of interest" description="Disordered" evidence="1">
    <location>
        <begin position="285"/>
        <end position="346"/>
    </location>
</feature>
<dbReference type="STRING" id="45286.A0A0X8HRL5"/>
<dbReference type="EMBL" id="CP014243">
    <property type="protein sequence ID" value="AMD20151.1"/>
    <property type="molecule type" value="Genomic_DNA"/>
</dbReference>
<dbReference type="OrthoDB" id="337735at2759"/>
<dbReference type="PANTHER" id="PTHR15615:SF117">
    <property type="entry name" value="PHO85 CYCLIN PHO80"/>
    <property type="match status" value="1"/>
</dbReference>